<evidence type="ECO:0000313" key="2">
    <source>
        <dbReference type="Proteomes" id="UP000658320"/>
    </source>
</evidence>
<dbReference type="AlphaFoldDB" id="A0A918FAA9"/>
<proteinExistence type="predicted"/>
<keyword evidence="2" id="KW-1185">Reference proteome</keyword>
<gene>
    <name evidence="1" type="ORF">GCM10010251_45380</name>
</gene>
<organism evidence="1 2">
    <name type="scientific">Streptomyces aurantiogriseus</name>
    <dbReference type="NCBI Taxonomy" id="66870"/>
    <lineage>
        <taxon>Bacteria</taxon>
        <taxon>Bacillati</taxon>
        <taxon>Actinomycetota</taxon>
        <taxon>Actinomycetes</taxon>
        <taxon>Kitasatosporales</taxon>
        <taxon>Streptomycetaceae</taxon>
        <taxon>Streptomyces</taxon>
    </lineage>
</organism>
<dbReference type="Proteomes" id="UP000658320">
    <property type="component" value="Unassembled WGS sequence"/>
</dbReference>
<dbReference type="RefSeq" id="WP_189939411.1">
    <property type="nucleotide sequence ID" value="NZ_BMSX01000010.1"/>
</dbReference>
<reference evidence="1" key="2">
    <citation type="submission" date="2020-09" db="EMBL/GenBank/DDBJ databases">
        <authorList>
            <person name="Sun Q."/>
            <person name="Ohkuma M."/>
        </authorList>
    </citation>
    <scope>NUCLEOTIDE SEQUENCE</scope>
    <source>
        <strain evidence="1">JCM 4346</strain>
    </source>
</reference>
<protein>
    <recommendedName>
        <fullName evidence="3">Minor tail protein</fullName>
    </recommendedName>
</protein>
<accession>A0A918FAA9</accession>
<evidence type="ECO:0008006" key="3">
    <source>
        <dbReference type="Google" id="ProtNLM"/>
    </source>
</evidence>
<sequence>MAFTSYPFSSSPLATEAQYALTASRWGNDGVHTDDLTSTALKVTANGTSSVSIAAGSAFVNGATVENDGPYSLSVVSNSGGSSARKDLVVLRYDASADSILPVYKTGGTTPPTLTNSPGTGVVEIPLAECTVAAGASVVASNAVVDRRWGSGHPVAYGTAGARRPSVKGMLLVEGPDIHLGDGTNWLYVGTASDPVWSTYTPVWTAGASTVNWGSGSTNRGRYKVIGKTCFFDINLIPSGDPATTTSPIQVTLPVPLKGVVRENFTAHLTSAHGGGSWNGTALTIPTETTTKIARIRFNTSSGWSQDFTTNVPFNMRINDVLTISGVYEIA</sequence>
<evidence type="ECO:0000313" key="1">
    <source>
        <dbReference type="EMBL" id="GGR24227.1"/>
    </source>
</evidence>
<dbReference type="EMBL" id="BMSX01000010">
    <property type="protein sequence ID" value="GGR24227.1"/>
    <property type="molecule type" value="Genomic_DNA"/>
</dbReference>
<name>A0A918FAA9_9ACTN</name>
<comment type="caution">
    <text evidence="1">The sequence shown here is derived from an EMBL/GenBank/DDBJ whole genome shotgun (WGS) entry which is preliminary data.</text>
</comment>
<reference evidence="1" key="1">
    <citation type="journal article" date="2014" name="Int. J. Syst. Evol. Microbiol.">
        <title>Complete genome sequence of Corynebacterium casei LMG S-19264T (=DSM 44701T), isolated from a smear-ripened cheese.</title>
        <authorList>
            <consortium name="US DOE Joint Genome Institute (JGI-PGF)"/>
            <person name="Walter F."/>
            <person name="Albersmeier A."/>
            <person name="Kalinowski J."/>
            <person name="Ruckert C."/>
        </authorList>
    </citation>
    <scope>NUCLEOTIDE SEQUENCE</scope>
    <source>
        <strain evidence="1">JCM 4346</strain>
    </source>
</reference>